<dbReference type="AlphaFoldDB" id="A9UL54"/>
<dbReference type="Ensembl" id="ENSDART00000129277.3">
    <property type="protein sequence ID" value="ENSDARP00000105700.1"/>
    <property type="gene ID" value="ENSDARG00000087933.4"/>
</dbReference>
<gene>
    <name evidence="2 5 6 7 8 9 10" type="ORF">zgc:174972</name>
</gene>
<dbReference type="AGR" id="ZFIN:ZDB-GENE-080219-6"/>
<evidence type="ECO:0000313" key="10">
    <source>
        <dbReference type="ZFIN" id="ZDB-GENE-080219-6"/>
    </source>
</evidence>
<dbReference type="Bgee" id="ENSDARG00000087933">
    <property type="expression patterns" value="Expressed in mature ovarian follicle and 20 other cell types or tissues"/>
</dbReference>
<evidence type="ECO:0000313" key="6">
    <source>
        <dbReference type="RefSeq" id="XP_068071664.1"/>
    </source>
</evidence>
<dbReference type="ExpressionAtlas" id="A9UL54">
    <property type="expression patterns" value="baseline"/>
</dbReference>
<dbReference type="RefSeq" id="NP_001107924.1">
    <property type="nucleotide sequence ID" value="NM_001114452.1"/>
</dbReference>
<dbReference type="RefSeq" id="XP_068071664.1">
    <property type="nucleotide sequence ID" value="XM_068215563.1"/>
</dbReference>
<dbReference type="Pfam" id="PF07092">
    <property type="entry name" value="TMEM106"/>
    <property type="match status" value="1"/>
</dbReference>
<organism evidence="2">
    <name type="scientific">Danio rerio</name>
    <name type="common">Zebrafish</name>
    <name type="synonym">Brachydanio rerio</name>
    <dbReference type="NCBI Taxonomy" id="7955"/>
    <lineage>
        <taxon>Eukaryota</taxon>
        <taxon>Metazoa</taxon>
        <taxon>Chordata</taxon>
        <taxon>Craniata</taxon>
        <taxon>Vertebrata</taxon>
        <taxon>Euteleostomi</taxon>
        <taxon>Actinopterygii</taxon>
        <taxon>Neopterygii</taxon>
        <taxon>Teleostei</taxon>
        <taxon>Ostariophysi</taxon>
        <taxon>Cypriniformes</taxon>
        <taxon>Danionidae</taxon>
        <taxon>Danioninae</taxon>
        <taxon>Danio</taxon>
    </lineage>
</organism>
<dbReference type="RefSeq" id="XP_068071665.1">
    <property type="nucleotide sequence ID" value="XM_068215564.1"/>
</dbReference>
<dbReference type="InterPro" id="IPR048509">
    <property type="entry name" value="TMEM106_C"/>
</dbReference>
<dbReference type="HOGENOM" id="CLU_2333035_0_0_1"/>
<dbReference type="EMBL" id="FP017161">
    <property type="status" value="NOT_ANNOTATED_CDS"/>
    <property type="molecule type" value="Genomic_DNA"/>
</dbReference>
<evidence type="ECO:0000259" key="1">
    <source>
        <dbReference type="Pfam" id="PF07092"/>
    </source>
</evidence>
<feature type="domain" description="Transmembrane protein 106 C-terminal" evidence="1">
    <location>
        <begin position="50"/>
        <end position="79"/>
    </location>
</feature>
<dbReference type="GeneID" id="794481"/>
<reference evidence="5 6" key="6">
    <citation type="submission" date="2025-04" db="UniProtKB">
        <authorList>
            <consortium name="RefSeq"/>
        </authorList>
    </citation>
    <scope>IDENTIFICATION</scope>
    <source>
        <strain evidence="6 7">Tuebingen</strain>
    </source>
</reference>
<dbReference type="RefSeq" id="XP_068071667.1">
    <property type="nucleotide sequence ID" value="XM_068215566.1"/>
</dbReference>
<evidence type="ECO:0000313" key="3">
    <source>
        <dbReference type="Ensembl" id="ENSDARP00000105700"/>
    </source>
</evidence>
<dbReference type="PaxDb" id="7955-ENSDARP00000105700"/>
<protein>
    <submittedName>
        <fullName evidence="5">Uncharacterized protein LOC794481</fullName>
    </submittedName>
    <submittedName>
        <fullName evidence="6 7">Uncharacterized protein isoform X1</fullName>
    </submittedName>
    <submittedName>
        <fullName evidence="2 3">Zgc:174972</fullName>
    </submittedName>
</protein>
<dbReference type="EMBL" id="BC155800">
    <property type="protein sequence ID" value="AAI55801.1"/>
    <property type="molecule type" value="mRNA"/>
</dbReference>
<evidence type="ECO:0000313" key="7">
    <source>
        <dbReference type="RefSeq" id="XP_068071665.1"/>
    </source>
</evidence>
<reference evidence="5" key="5">
    <citation type="journal article" date="2016" name="BMC Genomics">
        <title>Gene evolution and gene expression after whole genome duplication in fish: the PhyloFish database.</title>
        <authorList>
            <person name="Pasquier J."/>
            <person name="Cabau C."/>
            <person name="Nguyen T."/>
            <person name="Jouanno E."/>
            <person name="Severac D."/>
            <person name="Braasch I."/>
            <person name="Journot L."/>
            <person name="Pontarotti P."/>
            <person name="Klopp C."/>
            <person name="Postlethwait J.H."/>
            <person name="Guiguen Y."/>
            <person name="Bobe J."/>
        </authorList>
    </citation>
    <scope>NUCLEOTIDE SEQUENCE</scope>
</reference>
<evidence type="ECO:0000313" key="8">
    <source>
        <dbReference type="RefSeq" id="XP_068071666.1"/>
    </source>
</evidence>
<evidence type="ECO:0000313" key="4">
    <source>
        <dbReference type="Proteomes" id="UP000000437"/>
    </source>
</evidence>
<dbReference type="RefSeq" id="XP_068071666.1">
    <property type="nucleotide sequence ID" value="XM_068215565.1"/>
</dbReference>
<reference evidence="5" key="4">
    <citation type="journal article" date="2015" name="Nat. Commun.">
        <title>RFX transcription factors are essential for hearing in mice.</title>
        <authorList>
            <person name="Elkon R."/>
            <person name="Milon B."/>
            <person name="Morrison L."/>
            <person name="Shah M."/>
            <person name="Vijayakumar S."/>
            <person name="Racherla M."/>
            <person name="Leitch C.C."/>
            <person name="Silipino L."/>
            <person name="Hadi S."/>
            <person name="Weiss-Gayet M."/>
            <person name="Barras E."/>
            <person name="Schmid C.D."/>
            <person name="Ait-Lounis A."/>
            <person name="Barnes A."/>
            <person name="Song Y."/>
            <person name="Eisenman D.J."/>
            <person name="Eliyahu E."/>
            <person name="Frolenkov G.I."/>
            <person name="Strome S.E."/>
            <person name="Durand B."/>
            <person name="Zaghloul N.A."/>
            <person name="Jones S.M."/>
            <person name="Reith W."/>
            <person name="Hertzano R."/>
        </authorList>
    </citation>
    <scope>NUCLEOTIDE SEQUENCE</scope>
</reference>
<sequence>MGVSLCRTDRWLLAVPGRRRSAHKGCLTGEDEYLDGLDRQEDRLRTHPSRTSVKTSYMVRAGQNTVETYRYIDCGSNSTVHQPSGLAWSKAQNRKLLR</sequence>
<name>A9UL54_DANRE</name>
<evidence type="ECO:0000313" key="5">
    <source>
        <dbReference type="RefSeq" id="NP_001107924.1"/>
    </source>
</evidence>
<reference evidence="3 4" key="3">
    <citation type="journal article" date="2013" name="Nature">
        <title>The zebrafish reference genome sequence and its relationship to the human genome.</title>
        <authorList>
            <consortium name="Genome Reference Consortium Zebrafish"/>
            <person name="Howe K."/>
            <person name="Clark M.D."/>
            <person name="Torroja C.F."/>
            <person name="Torrance J."/>
            <person name="Berthelot C."/>
            <person name="Muffato M."/>
            <person name="Collins J.E."/>
            <person name="Humphray S."/>
            <person name="McLaren K."/>
            <person name="Matthews L."/>
            <person name="McLaren S."/>
            <person name="Sealy I."/>
            <person name="Caccamo M."/>
            <person name="Churcher C."/>
            <person name="Scott C."/>
            <person name="Barrett J.C."/>
            <person name="Koch R."/>
            <person name="Rauch G.J."/>
            <person name="White S."/>
            <person name="Chow W."/>
            <person name="Kilian B."/>
            <person name="Quintais L.T."/>
            <person name="Guerra-Assuncao J.A."/>
            <person name="Zhou Y."/>
            <person name="Gu Y."/>
            <person name="Yen J."/>
            <person name="Vogel J.H."/>
            <person name="Eyre T."/>
            <person name="Redmond S."/>
            <person name="Banerjee R."/>
            <person name="Chi J."/>
            <person name="Fu B."/>
            <person name="Langley E."/>
            <person name="Maguire S.F."/>
            <person name="Laird G.K."/>
            <person name="Lloyd D."/>
            <person name="Kenyon E."/>
            <person name="Donaldson S."/>
            <person name="Sehra H."/>
            <person name="Almeida-King J."/>
            <person name="Loveland J."/>
            <person name="Trevanion S."/>
            <person name="Jones M."/>
            <person name="Quail M."/>
            <person name="Willey D."/>
            <person name="Hunt A."/>
            <person name="Burton J."/>
            <person name="Sims S."/>
            <person name="McLay K."/>
            <person name="Plumb B."/>
            <person name="Davis J."/>
            <person name="Clee C."/>
            <person name="Oliver K."/>
            <person name="Clark R."/>
            <person name="Riddle C."/>
            <person name="Elliot D."/>
            <person name="Eliott D."/>
            <person name="Threadgold G."/>
            <person name="Harden G."/>
            <person name="Ware D."/>
            <person name="Begum S."/>
            <person name="Mortimore B."/>
            <person name="Mortimer B."/>
            <person name="Kerry G."/>
            <person name="Heath P."/>
            <person name="Phillimore B."/>
            <person name="Tracey A."/>
            <person name="Corby N."/>
            <person name="Dunn M."/>
            <person name="Johnson C."/>
            <person name="Wood J."/>
            <person name="Clark S."/>
            <person name="Pelan S."/>
            <person name="Griffiths G."/>
            <person name="Smith M."/>
            <person name="Glithero R."/>
            <person name="Howden P."/>
            <person name="Barker N."/>
            <person name="Lloyd C."/>
            <person name="Stevens C."/>
            <person name="Harley J."/>
            <person name="Holt K."/>
            <person name="Panagiotidis G."/>
            <person name="Lovell J."/>
            <person name="Beasley H."/>
            <person name="Henderson C."/>
            <person name="Gordon D."/>
            <person name="Auger K."/>
            <person name="Wright D."/>
            <person name="Collins J."/>
            <person name="Raisen C."/>
            <person name="Dyer L."/>
            <person name="Leung K."/>
            <person name="Robertson L."/>
            <person name="Ambridge K."/>
            <person name="Leongamornlert D."/>
            <person name="McGuire S."/>
            <person name="Gilderthorp R."/>
            <person name="Griffiths C."/>
            <person name="Manthravadi D."/>
            <person name="Nichol S."/>
            <person name="Barker G."/>
            <person name="Whitehead S."/>
            <person name="Kay M."/>
            <person name="Brown J."/>
            <person name="Murnane C."/>
            <person name="Gray E."/>
            <person name="Humphries M."/>
            <person name="Sycamore N."/>
            <person name="Barker D."/>
            <person name="Saunders D."/>
            <person name="Wallis J."/>
            <person name="Babbage A."/>
            <person name="Hammond S."/>
            <person name="Mashreghi-Mohammadi M."/>
            <person name="Barr L."/>
            <person name="Martin S."/>
            <person name="Wray P."/>
            <person name="Ellington A."/>
            <person name="Matthews N."/>
            <person name="Ellwood M."/>
            <person name="Woodmansey R."/>
            <person name="Clark G."/>
            <person name="Cooper J."/>
            <person name="Cooper J."/>
            <person name="Tromans A."/>
            <person name="Grafham D."/>
            <person name="Skuce C."/>
            <person name="Pandian R."/>
            <person name="Andrews R."/>
            <person name="Harrison E."/>
            <person name="Kimberley A."/>
            <person name="Garnett J."/>
            <person name="Fosker N."/>
            <person name="Hall R."/>
            <person name="Garner P."/>
            <person name="Kelly D."/>
            <person name="Bird C."/>
            <person name="Palmer S."/>
            <person name="Gehring I."/>
            <person name="Berger A."/>
            <person name="Dooley C.M."/>
            <person name="Ersan-Urun Z."/>
            <person name="Eser C."/>
            <person name="Geiger H."/>
            <person name="Geisler M."/>
            <person name="Karotki L."/>
            <person name="Kirn A."/>
            <person name="Konantz J."/>
            <person name="Konantz M."/>
            <person name="Oberlander M."/>
            <person name="Rudolph-Geiger S."/>
            <person name="Teucke M."/>
            <person name="Lanz C."/>
            <person name="Raddatz G."/>
            <person name="Osoegawa K."/>
            <person name="Zhu B."/>
            <person name="Rapp A."/>
            <person name="Widaa S."/>
            <person name="Langford C."/>
            <person name="Yang F."/>
            <person name="Schuster S.C."/>
            <person name="Carter N.P."/>
            <person name="Harrow J."/>
            <person name="Ning Z."/>
            <person name="Herrero J."/>
            <person name="Searle S.M."/>
            <person name="Enright A."/>
            <person name="Geisler R."/>
            <person name="Plasterk R.H."/>
            <person name="Lee C."/>
            <person name="Westerfield M."/>
            <person name="de Jong P.J."/>
            <person name="Zon L.I."/>
            <person name="Postlethwait J.H."/>
            <person name="Nusslein-Volhard C."/>
            <person name="Hubbard T.J."/>
            <person name="Roest Crollius H."/>
            <person name="Rogers J."/>
            <person name="Stemple D.L."/>
        </authorList>
    </citation>
    <scope>NUCLEOTIDE SEQUENCE [LARGE SCALE GENOMIC DNA]</scope>
    <source>
        <strain evidence="3 4">Tuebingen</strain>
    </source>
</reference>
<evidence type="ECO:0000313" key="9">
    <source>
        <dbReference type="RefSeq" id="XP_068071667.1"/>
    </source>
</evidence>
<accession>A9UL54</accession>
<evidence type="ECO:0000313" key="2">
    <source>
        <dbReference type="EMBL" id="AAI55801.1"/>
    </source>
</evidence>
<accession>A0A8M9PSZ9</accession>
<dbReference type="ZFIN" id="ZDB-GENE-080219-6">
    <property type="gene designation" value="zgc:174972"/>
</dbReference>
<keyword evidence="4" id="KW-1185">Reference proteome</keyword>
<reference evidence="2" key="1">
    <citation type="submission" date="2007-12" db="EMBL/GenBank/DDBJ databases">
        <authorList>
            <consortium name="NIH - Zebrafish Gene Collection (ZGC) project"/>
        </authorList>
    </citation>
    <scope>NUCLEOTIDE SEQUENCE [LARGE SCALE MRNA]</scope>
    <source>
        <tissue evidence="2">Kidney</tissue>
    </source>
</reference>
<dbReference type="OrthoDB" id="508875at2759"/>
<reference evidence="3" key="2">
    <citation type="submission" date="2012-02" db="UniProtKB">
        <authorList>
            <consortium name="Ensembl"/>
        </authorList>
    </citation>
    <scope>IDENTIFICATION</scope>
    <source>
        <strain evidence="3">Tuebingen</strain>
    </source>
</reference>
<proteinExistence type="evidence at transcript level"/>
<dbReference type="GeneTree" id="ENSGT01130000282472"/>
<dbReference type="Proteomes" id="UP000000437">
    <property type="component" value="Chromosome 20"/>
</dbReference>
<dbReference type="KEGG" id="dre:794481"/>